<name>A0A6J5DNT3_9BURK</name>
<accession>A0A6J5DNT3</accession>
<evidence type="ECO:0000313" key="3">
    <source>
        <dbReference type="EMBL" id="CAB3755909.1"/>
    </source>
</evidence>
<feature type="transmembrane region" description="Helical" evidence="1">
    <location>
        <begin position="47"/>
        <end position="67"/>
    </location>
</feature>
<sequence length="327" mass="35296">MFHGAGVFFGDDSALPAWLLGALMWLVPSIILAVVWALAWGRSRQGVRVLCALLVLSVPPIGVFGWANPVTSAGALFPGLGWIGLALTVGLLYVLAQHARPALAALPFVLLAAVVNLSYRAPSVDRWIAVDTHIGSARDAFGEFDRLQALKAALANARAQNPHAVTFVLPELVGGDWSMNRIWWDHEAVDLAAHGQTVLVGAYLPQDKNRRYVNALVSIGADRDQVLVDRVPVPISMWRPLSNTGAIAYWAHGGVARVGGKRAAALICYEELLIWPALLSAAQSPDIFVGSANDWWARGTSIPAIQREATATWARLFGKPFVWAHNV</sequence>
<keyword evidence="1" id="KW-0812">Transmembrane</keyword>
<keyword evidence="1" id="KW-0472">Membrane</keyword>
<feature type="transmembrane region" description="Helical" evidence="1">
    <location>
        <begin position="73"/>
        <end position="95"/>
    </location>
</feature>
<dbReference type="AlphaFoldDB" id="A0A6J5DNT3"/>
<dbReference type="InterPro" id="IPR036526">
    <property type="entry name" value="C-N_Hydrolase_sf"/>
</dbReference>
<evidence type="ECO:0000256" key="1">
    <source>
        <dbReference type="SAM" id="Phobius"/>
    </source>
</evidence>
<reference evidence="3 4" key="1">
    <citation type="submission" date="2020-04" db="EMBL/GenBank/DDBJ databases">
        <authorList>
            <person name="De Canck E."/>
        </authorList>
    </citation>
    <scope>NUCLEOTIDE SEQUENCE [LARGE SCALE GENOMIC DNA]</scope>
    <source>
        <strain evidence="3 4">LMG 29542</strain>
    </source>
</reference>
<protein>
    <recommendedName>
        <fullName evidence="2">CN hydrolase domain-containing protein</fullName>
    </recommendedName>
</protein>
<keyword evidence="1" id="KW-1133">Transmembrane helix</keyword>
<dbReference type="Gene3D" id="3.60.110.10">
    <property type="entry name" value="Carbon-nitrogen hydrolase"/>
    <property type="match status" value="1"/>
</dbReference>
<feature type="transmembrane region" description="Helical" evidence="1">
    <location>
        <begin position="102"/>
        <end position="119"/>
    </location>
</feature>
<dbReference type="Proteomes" id="UP000494363">
    <property type="component" value="Unassembled WGS sequence"/>
</dbReference>
<organism evidence="3 4">
    <name type="scientific">Paraburkholderia humisilvae</name>
    <dbReference type="NCBI Taxonomy" id="627669"/>
    <lineage>
        <taxon>Bacteria</taxon>
        <taxon>Pseudomonadati</taxon>
        <taxon>Pseudomonadota</taxon>
        <taxon>Betaproteobacteria</taxon>
        <taxon>Burkholderiales</taxon>
        <taxon>Burkholderiaceae</taxon>
        <taxon>Paraburkholderia</taxon>
    </lineage>
</organism>
<evidence type="ECO:0000259" key="2">
    <source>
        <dbReference type="Pfam" id="PF00795"/>
    </source>
</evidence>
<keyword evidence="4" id="KW-1185">Reference proteome</keyword>
<dbReference type="EMBL" id="CADIKH010000011">
    <property type="protein sequence ID" value="CAB3755909.1"/>
    <property type="molecule type" value="Genomic_DNA"/>
</dbReference>
<dbReference type="SUPFAM" id="SSF56317">
    <property type="entry name" value="Carbon-nitrogen hydrolase"/>
    <property type="match status" value="1"/>
</dbReference>
<dbReference type="RefSeq" id="WP_175226983.1">
    <property type="nucleotide sequence ID" value="NZ_CADIKH010000011.1"/>
</dbReference>
<feature type="transmembrane region" description="Helical" evidence="1">
    <location>
        <begin position="17"/>
        <end position="40"/>
    </location>
</feature>
<proteinExistence type="predicted"/>
<gene>
    <name evidence="3" type="ORF">LMG29542_02726</name>
</gene>
<dbReference type="InterPro" id="IPR003010">
    <property type="entry name" value="C-N_Hydrolase"/>
</dbReference>
<feature type="domain" description="CN hydrolase" evidence="2">
    <location>
        <begin position="210"/>
        <end position="315"/>
    </location>
</feature>
<evidence type="ECO:0000313" key="4">
    <source>
        <dbReference type="Proteomes" id="UP000494363"/>
    </source>
</evidence>
<dbReference type="Pfam" id="PF00795">
    <property type="entry name" value="CN_hydrolase"/>
    <property type="match status" value="1"/>
</dbReference>